<dbReference type="Proteomes" id="UP000020077">
    <property type="component" value="Unassembled WGS sequence"/>
</dbReference>
<accession>A0A080M226</accession>
<organism evidence="2 3">
    <name type="scientific">Candidatus Accumulibacter phosphatis</name>
    <dbReference type="NCBI Taxonomy" id="327160"/>
    <lineage>
        <taxon>Bacteria</taxon>
        <taxon>Pseudomonadati</taxon>
        <taxon>Pseudomonadota</taxon>
        <taxon>Betaproteobacteria</taxon>
        <taxon>Candidatus Accumulibacter</taxon>
    </lineage>
</organism>
<protein>
    <submittedName>
        <fullName evidence="2">Uncharacterized protein</fullName>
    </submittedName>
</protein>
<evidence type="ECO:0000313" key="2">
    <source>
        <dbReference type="EMBL" id="KFB71204.1"/>
    </source>
</evidence>
<name>A0A080M226_9PROT</name>
<sequence length="76" mass="8489">MGFFSKLLGKEDEGDKALREAMQMIWKIIDDEKFQNTLLGDDMEALLKNTPAIDERPDGEGAFGQGRAASFDDRGH</sequence>
<reference evidence="2 3" key="1">
    <citation type="submission" date="2014-02" db="EMBL/GenBank/DDBJ databases">
        <title>Expanding our view of genomic diversity in Candidatus Accumulibacter clades.</title>
        <authorList>
            <person name="Skennerton C.T."/>
            <person name="Barr J.J."/>
            <person name="Slater F.R."/>
            <person name="Bond P.L."/>
            <person name="Tyson G.W."/>
        </authorList>
    </citation>
    <scope>NUCLEOTIDE SEQUENCE [LARGE SCALE GENOMIC DNA]</scope>
    <source>
        <strain evidence="3">BA-91</strain>
    </source>
</reference>
<dbReference type="AlphaFoldDB" id="A0A080M226"/>
<dbReference type="EMBL" id="JDVG02000580">
    <property type="protein sequence ID" value="KFB71204.1"/>
    <property type="molecule type" value="Genomic_DNA"/>
</dbReference>
<evidence type="ECO:0000313" key="3">
    <source>
        <dbReference type="Proteomes" id="UP000020077"/>
    </source>
</evidence>
<evidence type="ECO:0000256" key="1">
    <source>
        <dbReference type="SAM" id="MobiDB-lite"/>
    </source>
</evidence>
<feature type="region of interest" description="Disordered" evidence="1">
    <location>
        <begin position="52"/>
        <end position="76"/>
    </location>
</feature>
<proteinExistence type="predicted"/>
<gene>
    <name evidence="2" type="ORF">AW09_003666</name>
</gene>
<comment type="caution">
    <text evidence="2">The sequence shown here is derived from an EMBL/GenBank/DDBJ whole genome shotgun (WGS) entry which is preliminary data.</text>
</comment>